<comment type="caution">
    <text evidence="1">The sequence shown here is derived from an EMBL/GenBank/DDBJ whole genome shotgun (WGS) entry which is preliminary data.</text>
</comment>
<evidence type="ECO:0008006" key="3">
    <source>
        <dbReference type="Google" id="ProtNLM"/>
    </source>
</evidence>
<dbReference type="InterPro" id="IPR032675">
    <property type="entry name" value="LRR_dom_sf"/>
</dbReference>
<dbReference type="EMBL" id="JACAZH010000009">
    <property type="protein sequence ID" value="KAF7358687.1"/>
    <property type="molecule type" value="Genomic_DNA"/>
</dbReference>
<keyword evidence="2" id="KW-1185">Reference proteome</keyword>
<dbReference type="Proteomes" id="UP000623467">
    <property type="component" value="Unassembled WGS sequence"/>
</dbReference>
<reference evidence="1" key="1">
    <citation type="submission" date="2020-05" db="EMBL/GenBank/DDBJ databases">
        <title>Mycena genomes resolve the evolution of fungal bioluminescence.</title>
        <authorList>
            <person name="Tsai I.J."/>
        </authorList>
    </citation>
    <scope>NUCLEOTIDE SEQUENCE</scope>
    <source>
        <strain evidence="1">160909Yilan</strain>
    </source>
</reference>
<dbReference type="SUPFAM" id="SSF52047">
    <property type="entry name" value="RNI-like"/>
    <property type="match status" value="1"/>
</dbReference>
<name>A0A8H6YHJ5_9AGAR</name>
<dbReference type="AlphaFoldDB" id="A0A8H6YHJ5"/>
<sequence length="509" mass="58513">MHPALEIFEIQERIFRHFYRHGYATFDLVALACTCKTFQEHALDLIWHWDCSLRRFFNLFPQDALVRGEKGTWSRVVRPLRPLVKADFERFSFYANRVRGFAFGDYPISHLDEIFEAMAPHLPEGCLFPNLRSFNSMRGDASEIRFFVSKKLIRISMQYRKPCAGLAFISPVAPILERFSISSPWHRSVDEDTSVVSVLLQQMREIRHLYTRTLSWDALVHLSNVVFLRHFTVGELAFAGLPMTRLGPFISLEHLDFQGAPTSHLFHFLRLSTHLAVKVFHIGIQDDIAAGSGRIHDMLCDHLDHTSVSDIRITIASFLPAERIQTTSSSALLRLHVFSNLISLELHADRKIALTEEVLETLTRAWPRLQVLRLITQNEPDTPENQTKLPLKALQHFTKHCQHLRTLELMFDTTNPPSTPEDDAVQTTLTELRVSFSPIMDLDKASVAGYLFHLFPNIMTMFYKLNFVVHILADPNDGQRTRIRRHSPEEAGWNGVAGYLQDLHKVKIG</sequence>
<dbReference type="Gene3D" id="3.80.10.10">
    <property type="entry name" value="Ribonuclease Inhibitor"/>
    <property type="match status" value="1"/>
</dbReference>
<dbReference type="OrthoDB" id="2973253at2759"/>
<accession>A0A8H6YHJ5</accession>
<evidence type="ECO:0000313" key="1">
    <source>
        <dbReference type="EMBL" id="KAF7358687.1"/>
    </source>
</evidence>
<organism evidence="1 2">
    <name type="scientific">Mycena sanguinolenta</name>
    <dbReference type="NCBI Taxonomy" id="230812"/>
    <lineage>
        <taxon>Eukaryota</taxon>
        <taxon>Fungi</taxon>
        <taxon>Dikarya</taxon>
        <taxon>Basidiomycota</taxon>
        <taxon>Agaricomycotina</taxon>
        <taxon>Agaricomycetes</taxon>
        <taxon>Agaricomycetidae</taxon>
        <taxon>Agaricales</taxon>
        <taxon>Marasmiineae</taxon>
        <taxon>Mycenaceae</taxon>
        <taxon>Mycena</taxon>
    </lineage>
</organism>
<proteinExistence type="predicted"/>
<protein>
    <recommendedName>
        <fullName evidence="3">F-box domain-containing protein</fullName>
    </recommendedName>
</protein>
<evidence type="ECO:0000313" key="2">
    <source>
        <dbReference type="Proteomes" id="UP000623467"/>
    </source>
</evidence>
<gene>
    <name evidence="1" type="ORF">MSAN_01207700</name>
</gene>